<dbReference type="EnsemblMetazoa" id="LLOJ000973-RA">
    <property type="protein sequence ID" value="LLOJ000973-PA"/>
    <property type="gene ID" value="LLOJ000973"/>
</dbReference>
<evidence type="ECO:0000313" key="3">
    <source>
        <dbReference type="EnsemblMetazoa" id="LLOJ000973-PA"/>
    </source>
</evidence>
<keyword evidence="4" id="KW-1185">Reference proteome</keyword>
<organism evidence="3 4">
    <name type="scientific">Lutzomyia longipalpis</name>
    <name type="common">Sand fly</name>
    <dbReference type="NCBI Taxonomy" id="7200"/>
    <lineage>
        <taxon>Eukaryota</taxon>
        <taxon>Metazoa</taxon>
        <taxon>Ecdysozoa</taxon>
        <taxon>Arthropoda</taxon>
        <taxon>Hexapoda</taxon>
        <taxon>Insecta</taxon>
        <taxon>Pterygota</taxon>
        <taxon>Neoptera</taxon>
        <taxon>Endopterygota</taxon>
        <taxon>Diptera</taxon>
        <taxon>Nematocera</taxon>
        <taxon>Psychodoidea</taxon>
        <taxon>Psychodidae</taxon>
        <taxon>Lutzomyia</taxon>
        <taxon>Lutzomyia</taxon>
    </lineage>
</organism>
<keyword evidence="2" id="KW-0732">Signal</keyword>
<protein>
    <recommendedName>
        <fullName evidence="5">Secreted protein</fullName>
    </recommendedName>
</protein>
<evidence type="ECO:0000256" key="2">
    <source>
        <dbReference type="SAM" id="SignalP"/>
    </source>
</evidence>
<sequence length="69" mass="7916">MKSHAFLLIFLVLFVFGATEARRVIFYRPNQGVNGAQIFVAPDKPKCSENTMADKHGRRKAELTHEKFH</sequence>
<feature type="region of interest" description="Disordered" evidence="1">
    <location>
        <begin position="49"/>
        <end position="69"/>
    </location>
</feature>
<evidence type="ECO:0008006" key="5">
    <source>
        <dbReference type="Google" id="ProtNLM"/>
    </source>
</evidence>
<dbReference type="Proteomes" id="UP000092461">
    <property type="component" value="Unassembled WGS sequence"/>
</dbReference>
<accession>A0A1B0CAJ8</accession>
<dbReference type="EMBL" id="AJWK01003847">
    <property type="status" value="NOT_ANNOTATED_CDS"/>
    <property type="molecule type" value="Genomic_DNA"/>
</dbReference>
<feature type="chain" id="PRO_5008405519" description="Secreted protein" evidence="2">
    <location>
        <begin position="22"/>
        <end position="69"/>
    </location>
</feature>
<dbReference type="VEuPathDB" id="VectorBase:LLOJ000973"/>
<feature type="signal peptide" evidence="2">
    <location>
        <begin position="1"/>
        <end position="21"/>
    </location>
</feature>
<name>A0A1B0CAJ8_LUTLO</name>
<evidence type="ECO:0000256" key="1">
    <source>
        <dbReference type="SAM" id="MobiDB-lite"/>
    </source>
</evidence>
<evidence type="ECO:0000313" key="4">
    <source>
        <dbReference type="Proteomes" id="UP000092461"/>
    </source>
</evidence>
<dbReference type="AlphaFoldDB" id="A0A1B0CAJ8"/>
<proteinExistence type="predicted"/>
<reference evidence="3" key="1">
    <citation type="submission" date="2020-05" db="UniProtKB">
        <authorList>
            <consortium name="EnsemblMetazoa"/>
        </authorList>
    </citation>
    <scope>IDENTIFICATION</scope>
    <source>
        <strain evidence="3">Jacobina</strain>
    </source>
</reference>